<keyword evidence="1" id="KW-0732">Signal</keyword>
<reference evidence="2" key="1">
    <citation type="submission" date="2023-10" db="EMBL/GenBank/DDBJ databases">
        <title>Genome assemblies of two species of porcelain crab, Petrolisthes cinctipes and Petrolisthes manimaculis (Anomura: Porcellanidae).</title>
        <authorList>
            <person name="Angst P."/>
        </authorList>
    </citation>
    <scope>NUCLEOTIDE SEQUENCE</scope>
    <source>
        <strain evidence="2">PB745_01</strain>
        <tissue evidence="2">Gill</tissue>
    </source>
</reference>
<gene>
    <name evidence="2" type="ORF">Pcinc_011183</name>
</gene>
<dbReference type="InterPro" id="IPR016187">
    <property type="entry name" value="CTDL_fold"/>
</dbReference>
<keyword evidence="3" id="KW-1185">Reference proteome</keyword>
<name>A0AAE1KTP4_PETCI</name>
<accession>A0AAE1KTP4</accession>
<feature type="chain" id="PRO_5042119775" description="C-type lectin" evidence="1">
    <location>
        <begin position="21"/>
        <end position="169"/>
    </location>
</feature>
<proteinExistence type="predicted"/>
<dbReference type="Proteomes" id="UP001286313">
    <property type="component" value="Unassembled WGS sequence"/>
</dbReference>
<dbReference type="Gene3D" id="3.10.100.10">
    <property type="entry name" value="Mannose-Binding Protein A, subunit A"/>
    <property type="match status" value="1"/>
</dbReference>
<protein>
    <recommendedName>
        <fullName evidence="4">C-type lectin</fullName>
    </recommendedName>
</protein>
<organism evidence="2 3">
    <name type="scientific">Petrolisthes cinctipes</name>
    <name type="common">Flat porcelain crab</name>
    <dbReference type="NCBI Taxonomy" id="88211"/>
    <lineage>
        <taxon>Eukaryota</taxon>
        <taxon>Metazoa</taxon>
        <taxon>Ecdysozoa</taxon>
        <taxon>Arthropoda</taxon>
        <taxon>Crustacea</taxon>
        <taxon>Multicrustacea</taxon>
        <taxon>Malacostraca</taxon>
        <taxon>Eumalacostraca</taxon>
        <taxon>Eucarida</taxon>
        <taxon>Decapoda</taxon>
        <taxon>Pleocyemata</taxon>
        <taxon>Anomura</taxon>
        <taxon>Galatheoidea</taxon>
        <taxon>Porcellanidae</taxon>
        <taxon>Petrolisthes</taxon>
    </lineage>
</organism>
<dbReference type="InterPro" id="IPR016186">
    <property type="entry name" value="C-type_lectin-like/link_sf"/>
</dbReference>
<comment type="caution">
    <text evidence="2">The sequence shown here is derived from an EMBL/GenBank/DDBJ whole genome shotgun (WGS) entry which is preliminary data.</text>
</comment>
<sequence length="169" mass="18807">MSILGRLIVAAVVLVATAAAQCPTDFFQSGTGCFGIIDQPGVNMTWQECRDDCQAISSAEWTVDLASFDDCGDLETFSQTWQEVGGSYPTHPYMWIGVHKVNDNWQTVEGQPISLQNPMWEIGHPHSMGVAVFLNNIEISQGLSTHGRLYWHCSMGVYEHHSRCLCRAR</sequence>
<dbReference type="AlphaFoldDB" id="A0AAE1KTP4"/>
<feature type="signal peptide" evidence="1">
    <location>
        <begin position="1"/>
        <end position="20"/>
    </location>
</feature>
<dbReference type="SUPFAM" id="SSF56436">
    <property type="entry name" value="C-type lectin-like"/>
    <property type="match status" value="1"/>
</dbReference>
<dbReference type="EMBL" id="JAWQEG010000874">
    <property type="protein sequence ID" value="KAK3884559.1"/>
    <property type="molecule type" value="Genomic_DNA"/>
</dbReference>
<evidence type="ECO:0000313" key="3">
    <source>
        <dbReference type="Proteomes" id="UP001286313"/>
    </source>
</evidence>
<evidence type="ECO:0000256" key="1">
    <source>
        <dbReference type="SAM" id="SignalP"/>
    </source>
</evidence>
<evidence type="ECO:0008006" key="4">
    <source>
        <dbReference type="Google" id="ProtNLM"/>
    </source>
</evidence>
<evidence type="ECO:0000313" key="2">
    <source>
        <dbReference type="EMBL" id="KAK3884559.1"/>
    </source>
</evidence>